<gene>
    <name evidence="6" type="ORF">M6D93_08335</name>
</gene>
<dbReference type="Gene3D" id="3.40.50.2300">
    <property type="match status" value="2"/>
</dbReference>
<dbReference type="PROSITE" id="PS50943">
    <property type="entry name" value="HTH_CROC1"/>
    <property type="match status" value="1"/>
</dbReference>
<keyword evidence="3" id="KW-0804">Transcription</keyword>
<dbReference type="PANTHER" id="PTHR30146">
    <property type="entry name" value="LACI-RELATED TRANSCRIPTIONAL REPRESSOR"/>
    <property type="match status" value="1"/>
</dbReference>
<evidence type="ECO:0000259" key="4">
    <source>
        <dbReference type="PROSITE" id="PS50932"/>
    </source>
</evidence>
<dbReference type="InterPro" id="IPR000843">
    <property type="entry name" value="HTH_LacI"/>
</dbReference>
<evidence type="ECO:0000259" key="5">
    <source>
        <dbReference type="PROSITE" id="PS50943"/>
    </source>
</evidence>
<dbReference type="InterPro" id="IPR001387">
    <property type="entry name" value="Cro/C1-type_HTH"/>
</dbReference>
<dbReference type="CDD" id="cd01392">
    <property type="entry name" value="HTH_LacI"/>
    <property type="match status" value="1"/>
</dbReference>
<feature type="domain" description="HTH lacI-type" evidence="4">
    <location>
        <begin position="12"/>
        <end position="66"/>
    </location>
</feature>
<reference evidence="6" key="1">
    <citation type="journal article" date="2018" name="Int. J. Syst. Evol. Microbiol.">
        <title>Jatrophihabitans telluris sp. nov., isolated from sediment soil of lava forest wetlands and the emended description of the genus Jatrophihabitans.</title>
        <authorList>
            <person name="Lee K.C."/>
            <person name="Suh M.K."/>
            <person name="Eom M.K."/>
            <person name="Kim K.K."/>
            <person name="Kim J.S."/>
            <person name="Kim D.S."/>
            <person name="Ko S.H."/>
            <person name="Shin Y.K."/>
            <person name="Lee J.S."/>
        </authorList>
    </citation>
    <scope>NUCLEOTIDE SEQUENCE</scope>
    <source>
        <strain evidence="6">N237</strain>
    </source>
</reference>
<evidence type="ECO:0000313" key="7">
    <source>
        <dbReference type="Proteomes" id="UP001056336"/>
    </source>
</evidence>
<feature type="domain" description="HTH cro/C1-type" evidence="5">
    <location>
        <begin position="13"/>
        <end position="39"/>
    </location>
</feature>
<dbReference type="PANTHER" id="PTHR30146:SF109">
    <property type="entry name" value="HTH-TYPE TRANSCRIPTIONAL REGULATOR GALS"/>
    <property type="match status" value="1"/>
</dbReference>
<proteinExistence type="predicted"/>
<dbReference type="Gene3D" id="1.10.260.40">
    <property type="entry name" value="lambda repressor-like DNA-binding domains"/>
    <property type="match status" value="1"/>
</dbReference>
<dbReference type="PROSITE" id="PS00356">
    <property type="entry name" value="HTH_LACI_1"/>
    <property type="match status" value="1"/>
</dbReference>
<dbReference type="InterPro" id="IPR046335">
    <property type="entry name" value="LacI/GalR-like_sensor"/>
</dbReference>
<evidence type="ECO:0000313" key="6">
    <source>
        <dbReference type="EMBL" id="UQX89998.1"/>
    </source>
</evidence>
<dbReference type="SUPFAM" id="SSF47413">
    <property type="entry name" value="lambda repressor-like DNA-binding domains"/>
    <property type="match status" value="1"/>
</dbReference>
<dbReference type="RefSeq" id="WP_249773894.1">
    <property type="nucleotide sequence ID" value="NZ_CP097332.1"/>
</dbReference>
<protein>
    <submittedName>
        <fullName evidence="6">LacI family transcriptional regulator</fullName>
    </submittedName>
</protein>
<keyword evidence="7" id="KW-1185">Reference proteome</keyword>
<name>A0ABY4R3P2_9ACTN</name>
<organism evidence="6 7">
    <name type="scientific">Jatrophihabitans telluris</name>
    <dbReference type="NCBI Taxonomy" id="2038343"/>
    <lineage>
        <taxon>Bacteria</taxon>
        <taxon>Bacillati</taxon>
        <taxon>Actinomycetota</taxon>
        <taxon>Actinomycetes</taxon>
        <taxon>Jatrophihabitantales</taxon>
        <taxon>Jatrophihabitantaceae</taxon>
        <taxon>Jatrophihabitans</taxon>
    </lineage>
</organism>
<dbReference type="Proteomes" id="UP001056336">
    <property type="component" value="Chromosome"/>
</dbReference>
<reference evidence="6" key="2">
    <citation type="submission" date="2022-05" db="EMBL/GenBank/DDBJ databases">
        <authorList>
            <person name="Kim J.-S."/>
            <person name="Lee K."/>
            <person name="Suh M."/>
            <person name="Eom M."/>
            <person name="Kim J.-S."/>
            <person name="Kim D.-S."/>
            <person name="Ko S.-H."/>
            <person name="Shin Y."/>
            <person name="Lee J.-S."/>
        </authorList>
    </citation>
    <scope>NUCLEOTIDE SEQUENCE</scope>
    <source>
        <strain evidence="6">N237</strain>
    </source>
</reference>
<dbReference type="InterPro" id="IPR010982">
    <property type="entry name" value="Lambda_DNA-bd_dom_sf"/>
</dbReference>
<dbReference type="SUPFAM" id="SSF53822">
    <property type="entry name" value="Periplasmic binding protein-like I"/>
    <property type="match status" value="1"/>
</dbReference>
<evidence type="ECO:0000256" key="2">
    <source>
        <dbReference type="ARBA" id="ARBA00023125"/>
    </source>
</evidence>
<sequence>MTSSGSGGRAIPTLEEVAARAGVSRATASRVLRGATNVSERARTAVREAAESINYVPNLAARSLVTGRSDSIAFLVAETQDRLFSDPFFMGLLRGAQTVVAEAGLQLVFTVATTEHDFARFVQYASGGHVDGVLLLSLHGDTSLPVELEARGVPTLLAGRPQVAADELYYVDSDNRAGAQLATRRLLDSGHRRLATIHGPLDMSVGQDRLAGFEQAMAEAGRSWGEDLRAPGGFTAAGGYEAMTTLLERHPDVDAVFAASDLMALGAMRAIEYSGRRVGSDVAVIGFDDIADAALAHPPLTTVRQPVGRLGSTMSELLLKRIAGVAVEAATVLDVELVARSSG</sequence>
<dbReference type="PROSITE" id="PS50932">
    <property type="entry name" value="HTH_LACI_2"/>
    <property type="match status" value="1"/>
</dbReference>
<keyword evidence="1" id="KW-0805">Transcription regulation</keyword>
<evidence type="ECO:0000256" key="1">
    <source>
        <dbReference type="ARBA" id="ARBA00023015"/>
    </source>
</evidence>
<dbReference type="Pfam" id="PF13377">
    <property type="entry name" value="Peripla_BP_3"/>
    <property type="match status" value="1"/>
</dbReference>
<accession>A0ABY4R3P2</accession>
<dbReference type="SMART" id="SM00354">
    <property type="entry name" value="HTH_LACI"/>
    <property type="match status" value="1"/>
</dbReference>
<evidence type="ECO:0000256" key="3">
    <source>
        <dbReference type="ARBA" id="ARBA00023163"/>
    </source>
</evidence>
<dbReference type="InterPro" id="IPR028082">
    <property type="entry name" value="Peripla_BP_I"/>
</dbReference>
<keyword evidence="2" id="KW-0238">DNA-binding</keyword>
<dbReference type="Pfam" id="PF00356">
    <property type="entry name" value="LacI"/>
    <property type="match status" value="1"/>
</dbReference>
<dbReference type="EMBL" id="CP097332">
    <property type="protein sequence ID" value="UQX89998.1"/>
    <property type="molecule type" value="Genomic_DNA"/>
</dbReference>
<dbReference type="CDD" id="cd06267">
    <property type="entry name" value="PBP1_LacI_sugar_binding-like"/>
    <property type="match status" value="1"/>
</dbReference>